<keyword evidence="5 6" id="KW-0472">Membrane</keyword>
<keyword evidence="3 6" id="KW-0812">Transmembrane</keyword>
<keyword evidence="8" id="KW-1185">Reference proteome</keyword>
<evidence type="ECO:0000313" key="7">
    <source>
        <dbReference type="EMBL" id="PWI26796.1"/>
    </source>
</evidence>
<organism evidence="7 8">
    <name type="scientific">Kurthia sibirica</name>
    <dbReference type="NCBI Taxonomy" id="202750"/>
    <lineage>
        <taxon>Bacteria</taxon>
        <taxon>Bacillati</taxon>
        <taxon>Bacillota</taxon>
        <taxon>Bacilli</taxon>
        <taxon>Bacillales</taxon>
        <taxon>Caryophanaceae</taxon>
        <taxon>Kurthia</taxon>
    </lineage>
</organism>
<keyword evidence="4 6" id="KW-1133">Transmembrane helix</keyword>
<feature type="transmembrane region" description="Helical" evidence="6">
    <location>
        <begin position="258"/>
        <end position="277"/>
    </location>
</feature>
<dbReference type="Pfam" id="PF09678">
    <property type="entry name" value="Caa3_CtaG"/>
    <property type="match status" value="1"/>
</dbReference>
<evidence type="ECO:0000256" key="4">
    <source>
        <dbReference type="ARBA" id="ARBA00022989"/>
    </source>
</evidence>
<evidence type="ECO:0000313" key="8">
    <source>
        <dbReference type="Proteomes" id="UP000245938"/>
    </source>
</evidence>
<dbReference type="Proteomes" id="UP000245938">
    <property type="component" value="Unassembled WGS sequence"/>
</dbReference>
<protein>
    <submittedName>
        <fullName evidence="7">Cytochrome c oxidase assembly factor CtaG</fullName>
    </submittedName>
</protein>
<dbReference type="OrthoDB" id="128422at2"/>
<keyword evidence="2" id="KW-1003">Cell membrane</keyword>
<dbReference type="EMBL" id="QFVR01000001">
    <property type="protein sequence ID" value="PWI26796.1"/>
    <property type="molecule type" value="Genomic_DNA"/>
</dbReference>
<feature type="transmembrane region" description="Helical" evidence="6">
    <location>
        <begin position="82"/>
        <end position="102"/>
    </location>
</feature>
<feature type="transmembrane region" description="Helical" evidence="6">
    <location>
        <begin position="153"/>
        <end position="173"/>
    </location>
</feature>
<dbReference type="RefSeq" id="WP_109304419.1">
    <property type="nucleotide sequence ID" value="NZ_BJUF01000001.1"/>
</dbReference>
<proteinExistence type="predicted"/>
<evidence type="ECO:0000256" key="5">
    <source>
        <dbReference type="ARBA" id="ARBA00023136"/>
    </source>
</evidence>
<gene>
    <name evidence="7" type="primary">ctaG</name>
    <name evidence="7" type="ORF">DEX24_00415</name>
</gene>
<name>A0A2U3AQL9_9BACL</name>
<accession>A0A2U3AQL9</accession>
<evidence type="ECO:0000256" key="6">
    <source>
        <dbReference type="SAM" id="Phobius"/>
    </source>
</evidence>
<reference evidence="7 8" key="1">
    <citation type="submission" date="2018-05" db="EMBL/GenBank/DDBJ databases">
        <title>Kurthia sibirica genome sequence.</title>
        <authorList>
            <person name="Maclea K.S."/>
            <person name="Goen A.E."/>
        </authorList>
    </citation>
    <scope>NUCLEOTIDE SEQUENCE [LARGE SCALE GENOMIC DNA]</scope>
    <source>
        <strain evidence="7 8">ATCC 49154</strain>
    </source>
</reference>
<dbReference type="NCBIfam" id="TIGR02737">
    <property type="entry name" value="caa3_CtaG"/>
    <property type="match status" value="1"/>
</dbReference>
<feature type="transmembrane region" description="Helical" evidence="6">
    <location>
        <begin position="122"/>
        <end position="141"/>
    </location>
</feature>
<sequence length="307" mass="35089">MPLDIFGFRAMWSPNFIGVLVFIIVIYFLITIKWRHDFKNSTPLTRSEAANFIAAMILLYIIKGSPVNLLSHIMFTMHMVQMALLLLVVPALLIKGIPNYLWQFLINIPYIKPAFKMVTKPIIALVVFAALFSFYHIPLVFDYVKLEESLHGLFTFVLFLSGLFLYWPLLNTLEDQPKMKGLHKVGYIIANAVLITPACAMIIFAGSPFYATYTDGTVWMKAMALCVPADTLSGLTNLSGPELFTNMTPLNDQQLGGVLMKILQEIIFGIILARVFYEWYQNDRDNAEQITQDALLERQQLRENEYR</sequence>
<dbReference type="GO" id="GO:0005886">
    <property type="term" value="C:plasma membrane"/>
    <property type="evidence" value="ECO:0007669"/>
    <property type="project" value="UniProtKB-SubCell"/>
</dbReference>
<comment type="caution">
    <text evidence="7">The sequence shown here is derived from an EMBL/GenBank/DDBJ whole genome shotgun (WGS) entry which is preliminary data.</text>
</comment>
<evidence type="ECO:0000256" key="3">
    <source>
        <dbReference type="ARBA" id="ARBA00022692"/>
    </source>
</evidence>
<evidence type="ECO:0000256" key="2">
    <source>
        <dbReference type="ARBA" id="ARBA00022475"/>
    </source>
</evidence>
<evidence type="ECO:0000256" key="1">
    <source>
        <dbReference type="ARBA" id="ARBA00004651"/>
    </source>
</evidence>
<comment type="subcellular location">
    <subcellularLocation>
        <location evidence="1">Cell membrane</location>
        <topology evidence="1">Multi-pass membrane protein</topology>
    </subcellularLocation>
</comment>
<feature type="transmembrane region" description="Helical" evidence="6">
    <location>
        <begin position="12"/>
        <end position="32"/>
    </location>
</feature>
<dbReference type="InterPro" id="IPR014108">
    <property type="entry name" value="Caa3-assmbl_CtaG"/>
</dbReference>
<feature type="transmembrane region" description="Helical" evidence="6">
    <location>
        <begin position="185"/>
        <end position="211"/>
    </location>
</feature>
<dbReference type="InterPro" id="IPR019108">
    <property type="entry name" value="Caa3_assmbl_CtaG-rel"/>
</dbReference>
<dbReference type="AlphaFoldDB" id="A0A2U3AQL9"/>